<dbReference type="Gramene" id="KQL10299">
    <property type="protein sequence ID" value="KQL10299"/>
    <property type="gene ID" value="SETIT_007661mg"/>
</dbReference>
<dbReference type="HOGENOM" id="CLU_2502200_0_0_1"/>
<protein>
    <submittedName>
        <fullName evidence="1">Uncharacterized protein</fullName>
    </submittedName>
</protein>
<dbReference type="EMBL" id="AGNK02002358">
    <property type="status" value="NOT_ANNOTATED_CDS"/>
    <property type="molecule type" value="Genomic_DNA"/>
</dbReference>
<dbReference type="AlphaFoldDB" id="K3Y0F0"/>
<name>K3Y0F0_SETIT</name>
<reference evidence="1" key="2">
    <citation type="submission" date="2018-08" db="UniProtKB">
        <authorList>
            <consortium name="EnsemblPlants"/>
        </authorList>
    </citation>
    <scope>IDENTIFICATION</scope>
    <source>
        <strain evidence="1">Yugu1</strain>
    </source>
</reference>
<dbReference type="InParanoid" id="K3Y0F0"/>
<proteinExistence type="predicted"/>
<accession>K3Y0F0</accession>
<keyword evidence="2" id="KW-1185">Reference proteome</keyword>
<reference evidence="2" key="1">
    <citation type="journal article" date="2012" name="Nat. Biotechnol.">
        <title>Reference genome sequence of the model plant Setaria.</title>
        <authorList>
            <person name="Bennetzen J.L."/>
            <person name="Schmutz J."/>
            <person name="Wang H."/>
            <person name="Percifield R."/>
            <person name="Hawkins J."/>
            <person name="Pontaroli A.C."/>
            <person name="Estep M."/>
            <person name="Feng L."/>
            <person name="Vaughn J.N."/>
            <person name="Grimwood J."/>
            <person name="Jenkins J."/>
            <person name="Barry K."/>
            <person name="Lindquist E."/>
            <person name="Hellsten U."/>
            <person name="Deshpande S."/>
            <person name="Wang X."/>
            <person name="Wu X."/>
            <person name="Mitros T."/>
            <person name="Triplett J."/>
            <person name="Yang X."/>
            <person name="Ye C.Y."/>
            <person name="Mauro-Herrera M."/>
            <person name="Wang L."/>
            <person name="Li P."/>
            <person name="Sharma M."/>
            <person name="Sharma R."/>
            <person name="Ronald P.C."/>
            <person name="Panaud O."/>
            <person name="Kellogg E.A."/>
            <person name="Brutnell T.P."/>
            <person name="Doust A.N."/>
            <person name="Tuskan G.A."/>
            <person name="Rokhsar D."/>
            <person name="Devos K.M."/>
        </authorList>
    </citation>
    <scope>NUCLEOTIDE SEQUENCE [LARGE SCALE GENOMIC DNA]</scope>
    <source>
        <strain evidence="2">cv. Yugu1</strain>
    </source>
</reference>
<sequence>MARGHAVSSVHPRVAGRAEVCSVGATVHHARRRAAPIARPGPWPTPFTTSNLLLQNAAAKIIIHERRDLSLALAPRWQFRSLSASK</sequence>
<dbReference type="eggNOG" id="ENOG502R87T">
    <property type="taxonomic scope" value="Eukaryota"/>
</dbReference>
<dbReference type="Proteomes" id="UP000004995">
    <property type="component" value="Unassembled WGS sequence"/>
</dbReference>
<evidence type="ECO:0000313" key="1">
    <source>
        <dbReference type="EnsemblPlants" id="KQL10299"/>
    </source>
</evidence>
<evidence type="ECO:0000313" key="2">
    <source>
        <dbReference type="Proteomes" id="UP000004995"/>
    </source>
</evidence>
<organism evidence="1 2">
    <name type="scientific">Setaria italica</name>
    <name type="common">Foxtail millet</name>
    <name type="synonym">Panicum italicum</name>
    <dbReference type="NCBI Taxonomy" id="4555"/>
    <lineage>
        <taxon>Eukaryota</taxon>
        <taxon>Viridiplantae</taxon>
        <taxon>Streptophyta</taxon>
        <taxon>Embryophyta</taxon>
        <taxon>Tracheophyta</taxon>
        <taxon>Spermatophyta</taxon>
        <taxon>Magnoliopsida</taxon>
        <taxon>Liliopsida</taxon>
        <taxon>Poales</taxon>
        <taxon>Poaceae</taxon>
        <taxon>PACMAD clade</taxon>
        <taxon>Panicoideae</taxon>
        <taxon>Panicodae</taxon>
        <taxon>Paniceae</taxon>
        <taxon>Cenchrinae</taxon>
        <taxon>Setaria</taxon>
    </lineage>
</organism>
<dbReference type="EnsemblPlants" id="KQL10299">
    <property type="protein sequence ID" value="KQL10299"/>
    <property type="gene ID" value="SETIT_007661mg"/>
</dbReference>